<keyword evidence="1" id="KW-1133">Transmembrane helix</keyword>
<feature type="transmembrane region" description="Helical" evidence="1">
    <location>
        <begin position="31"/>
        <end position="48"/>
    </location>
</feature>
<evidence type="ECO:0000313" key="2">
    <source>
        <dbReference type="EMBL" id="RIN01706.1"/>
    </source>
</evidence>
<keyword evidence="1" id="KW-0472">Membrane</keyword>
<sequence length="72" mass="7998">MGYAITFIIVAVLIGLYFAKREKQMSPSSWFKGIGVIVVSMIVVNGFYHIDDIKRGAKDGIKEENQSQSSSK</sequence>
<accession>A0A418IGY5</accession>
<name>A0A418IGY5_9STAP</name>
<comment type="caution">
    <text evidence="2">The sequence shown here is derived from an EMBL/GenBank/DDBJ whole genome shotgun (WGS) entry which is preliminary data.</text>
</comment>
<dbReference type="AlphaFoldDB" id="A0A418IGY5"/>
<dbReference type="RefSeq" id="WP_119585937.1">
    <property type="nucleotide sequence ID" value="NZ_JAWVBH010000001.1"/>
</dbReference>
<evidence type="ECO:0000313" key="3">
    <source>
        <dbReference type="Proteomes" id="UP000286317"/>
    </source>
</evidence>
<dbReference type="Proteomes" id="UP000286317">
    <property type="component" value="Unassembled WGS sequence"/>
</dbReference>
<dbReference type="EMBL" id="QXUF01000023">
    <property type="protein sequence ID" value="RIN01706.1"/>
    <property type="molecule type" value="Genomic_DNA"/>
</dbReference>
<dbReference type="OrthoDB" id="2396964at2"/>
<protein>
    <submittedName>
        <fullName evidence="2">Uncharacterized protein</fullName>
    </submittedName>
</protein>
<organism evidence="2 3">
    <name type="scientific">Staphylococcus shinii</name>
    <dbReference type="NCBI Taxonomy" id="2912228"/>
    <lineage>
        <taxon>Bacteria</taxon>
        <taxon>Bacillati</taxon>
        <taxon>Bacillota</taxon>
        <taxon>Bacilli</taxon>
        <taxon>Bacillales</taxon>
        <taxon>Staphylococcaceae</taxon>
        <taxon>Staphylococcus</taxon>
    </lineage>
</organism>
<gene>
    <name evidence="2" type="ORF">BU112_04815</name>
</gene>
<keyword evidence="1" id="KW-0812">Transmembrane</keyword>
<reference evidence="2 3" key="1">
    <citation type="journal article" date="2016" name="Front. Microbiol.">
        <title>Comprehensive Phylogenetic Analysis of Bovine Non-aureus Staphylococci Species Based on Whole-Genome Sequencing.</title>
        <authorList>
            <person name="Naushad S."/>
            <person name="Barkema H.W."/>
            <person name="Luby C."/>
            <person name="Condas L.A."/>
            <person name="Nobrega D.B."/>
            <person name="Carson D.A."/>
            <person name="De Buck J."/>
        </authorList>
    </citation>
    <scope>NUCLEOTIDE SEQUENCE [LARGE SCALE GENOMIC DNA]</scope>
    <source>
        <strain evidence="2 3">SNUC 4554</strain>
    </source>
</reference>
<proteinExistence type="predicted"/>
<evidence type="ECO:0000256" key="1">
    <source>
        <dbReference type="SAM" id="Phobius"/>
    </source>
</evidence>
<keyword evidence="3" id="KW-1185">Reference proteome</keyword>